<organism evidence="2 3">
    <name type="scientific">Brassica cretica</name>
    <name type="common">Mustard</name>
    <dbReference type="NCBI Taxonomy" id="69181"/>
    <lineage>
        <taxon>Eukaryota</taxon>
        <taxon>Viridiplantae</taxon>
        <taxon>Streptophyta</taxon>
        <taxon>Embryophyta</taxon>
        <taxon>Tracheophyta</taxon>
        <taxon>Spermatophyta</taxon>
        <taxon>Magnoliopsida</taxon>
        <taxon>eudicotyledons</taxon>
        <taxon>Gunneridae</taxon>
        <taxon>Pentapetalae</taxon>
        <taxon>rosids</taxon>
        <taxon>malvids</taxon>
        <taxon>Brassicales</taxon>
        <taxon>Brassicaceae</taxon>
        <taxon>Brassiceae</taxon>
        <taxon>Brassica</taxon>
    </lineage>
</organism>
<name>A0A8S9PUJ0_BRACR</name>
<dbReference type="EMBL" id="QGKX02001347">
    <property type="protein sequence ID" value="KAF3523520.1"/>
    <property type="molecule type" value="Genomic_DNA"/>
</dbReference>
<reference evidence="2" key="1">
    <citation type="submission" date="2019-12" db="EMBL/GenBank/DDBJ databases">
        <title>Genome sequencing and annotation of Brassica cretica.</title>
        <authorList>
            <person name="Studholme D.J."/>
            <person name="Sarris P."/>
        </authorList>
    </citation>
    <scope>NUCLEOTIDE SEQUENCE</scope>
    <source>
        <strain evidence="2">PFS-109/04</strain>
        <tissue evidence="2">Leaf</tissue>
    </source>
</reference>
<comment type="caution">
    <text evidence="2">The sequence shown here is derived from an EMBL/GenBank/DDBJ whole genome shotgun (WGS) entry which is preliminary data.</text>
</comment>
<sequence>MKQERSLLRGAIGTASLSASRTFPQDGTGDEKGSKRKVHAIGRIKRASSIIKLYGPQPPGLSSRRQSSRLHRLRDAIRSPNLPIFYKKPAVQKRQTPVWSKGIDSPPGSECGSGLSGTQDRRITGAMSCLNPRQHISLWIPAGRNPGSQYPRWKEPRFPLRSTLGPVPRTAPSLRGIGKLLIGRIFHISEYGRV</sequence>
<dbReference type="AlphaFoldDB" id="A0A8S9PUJ0"/>
<feature type="compositionally biased region" description="Polar residues" evidence="1">
    <location>
        <begin position="15"/>
        <end position="25"/>
    </location>
</feature>
<proteinExistence type="predicted"/>
<evidence type="ECO:0000256" key="1">
    <source>
        <dbReference type="SAM" id="MobiDB-lite"/>
    </source>
</evidence>
<feature type="region of interest" description="Disordered" evidence="1">
    <location>
        <begin position="1"/>
        <end position="38"/>
    </location>
</feature>
<feature type="region of interest" description="Disordered" evidence="1">
    <location>
        <begin position="97"/>
        <end position="117"/>
    </location>
</feature>
<accession>A0A8S9PUJ0</accession>
<gene>
    <name evidence="2" type="ORF">F2Q69_00047199</name>
</gene>
<evidence type="ECO:0000313" key="3">
    <source>
        <dbReference type="Proteomes" id="UP000712600"/>
    </source>
</evidence>
<evidence type="ECO:0000313" key="2">
    <source>
        <dbReference type="EMBL" id="KAF3523520.1"/>
    </source>
</evidence>
<protein>
    <submittedName>
        <fullName evidence="2">Uncharacterized protein</fullName>
    </submittedName>
</protein>
<dbReference type="Proteomes" id="UP000712600">
    <property type="component" value="Unassembled WGS sequence"/>
</dbReference>